<evidence type="ECO:0000313" key="1">
    <source>
        <dbReference type="EMBL" id="MPY65643.1"/>
    </source>
</evidence>
<dbReference type="RefSeq" id="WP_152868760.1">
    <property type="nucleotide sequence ID" value="NZ_WBSL01000001.1"/>
</dbReference>
<dbReference type="Proteomes" id="UP000484842">
    <property type="component" value="Unassembled WGS sequence"/>
</dbReference>
<protein>
    <recommendedName>
        <fullName evidence="3">Lipoprotein</fullName>
    </recommendedName>
</protein>
<sequence>MRPLLPLGGVALALVLSGCGEPGLDLRTPSDAREYVRLCALGRPDIYCKAMLPTLREVQGPVSVILGGGTEGLTRYLAGRGLTVADFQRDPALQAAFARANIFPVGRLSTGTHRTLDGKAHAVRCWPDMEPRAGEPPYSEDWCQIGEFRAINRLHHFKDAVGSIYSTVPSGPDDFSSFFPF</sequence>
<evidence type="ECO:0000313" key="2">
    <source>
        <dbReference type="Proteomes" id="UP000484842"/>
    </source>
</evidence>
<gene>
    <name evidence="1" type="ORF">F8S09_02895</name>
</gene>
<name>A0A7X1NU11_9DEIO</name>
<keyword evidence="2" id="KW-1185">Reference proteome</keyword>
<proteinExistence type="predicted"/>
<dbReference type="EMBL" id="WBSL01000001">
    <property type="protein sequence ID" value="MPY65643.1"/>
    <property type="molecule type" value="Genomic_DNA"/>
</dbReference>
<dbReference type="AlphaFoldDB" id="A0A7X1NU11"/>
<dbReference type="PROSITE" id="PS51257">
    <property type="entry name" value="PROKAR_LIPOPROTEIN"/>
    <property type="match status" value="1"/>
</dbReference>
<reference evidence="1 2" key="1">
    <citation type="submission" date="2019-10" db="EMBL/GenBank/DDBJ databases">
        <title>Deinococcus sp. isolated from soil.</title>
        <authorList>
            <person name="Li Y."/>
            <person name="Wang J."/>
        </authorList>
    </citation>
    <scope>NUCLEOTIDE SEQUENCE [LARGE SCALE GENOMIC DNA]</scope>
    <source>
        <strain evidence="1 2">SDU3-2</strain>
    </source>
</reference>
<organism evidence="1 2">
    <name type="scientific">Deinococcus terrestris</name>
    <dbReference type="NCBI Taxonomy" id="2651870"/>
    <lineage>
        <taxon>Bacteria</taxon>
        <taxon>Thermotogati</taxon>
        <taxon>Deinococcota</taxon>
        <taxon>Deinococci</taxon>
        <taxon>Deinococcales</taxon>
        <taxon>Deinococcaceae</taxon>
        <taxon>Deinococcus</taxon>
    </lineage>
</organism>
<evidence type="ECO:0008006" key="3">
    <source>
        <dbReference type="Google" id="ProtNLM"/>
    </source>
</evidence>
<comment type="caution">
    <text evidence="1">The sequence shown here is derived from an EMBL/GenBank/DDBJ whole genome shotgun (WGS) entry which is preliminary data.</text>
</comment>
<accession>A0A7X1NU11</accession>